<name>A0AAD3R180_LATJO</name>
<dbReference type="EMBL" id="BRZM01000010">
    <property type="protein sequence ID" value="GLD51331.1"/>
    <property type="molecule type" value="Genomic_DNA"/>
</dbReference>
<evidence type="ECO:0000313" key="3">
    <source>
        <dbReference type="Proteomes" id="UP001279410"/>
    </source>
</evidence>
<evidence type="ECO:0000256" key="1">
    <source>
        <dbReference type="SAM" id="MobiDB-lite"/>
    </source>
</evidence>
<gene>
    <name evidence="2" type="ORF">AKAME5_000440700</name>
</gene>
<proteinExistence type="predicted"/>
<dbReference type="InterPro" id="IPR027844">
    <property type="entry name" value="INTS15"/>
</dbReference>
<evidence type="ECO:0000313" key="2">
    <source>
        <dbReference type="EMBL" id="GLD51331.1"/>
    </source>
</evidence>
<feature type="compositionally biased region" description="Low complexity" evidence="1">
    <location>
        <begin position="352"/>
        <end position="370"/>
    </location>
</feature>
<keyword evidence="3" id="KW-1185">Reference proteome</keyword>
<accession>A0AAD3R180</accession>
<comment type="caution">
    <text evidence="2">The sequence shown here is derived from an EMBL/GenBank/DDBJ whole genome shotgun (WGS) entry which is preliminary data.</text>
</comment>
<feature type="region of interest" description="Disordered" evidence="1">
    <location>
        <begin position="336"/>
        <end position="379"/>
    </location>
</feature>
<protein>
    <submittedName>
        <fullName evidence="2">Uncharacterized protein</fullName>
    </submittedName>
</protein>
<sequence>MAEESFNDSFPELREVETKLGRKTPESLLSWMKDAADCGDSWRSDVVDRGEHSSALSGSFSDKIISLKQELILLGASWWSGTRVSRPRWLMEEREPGQPRQQLDGQPDSLVTVEEHGLSDPLGEELTPPLELLQMIVSWIQDDPRLVLITFLNTPLSGSQPISSLDVTPLGGLVRWCVKAPLAYRRDNKQALTNGTTQNEPEMGPLFSALHLSVLQVFMLLPNILNEKGLFGRLALLQMESLAALTSDLSRLLDQADKHTHASSADTHALSQLTLDRLAQALQVAMANGALLCSREDLRAICSRLPHNNLLQLVLSGPVMYYNNIHTPPLAFSPHAAHSPIASHPTHPTHPTHPAHTPHTPLATHPSSHPQYPAQPFMTGMPFPFRPSH</sequence>
<reference evidence="2" key="1">
    <citation type="submission" date="2022-08" db="EMBL/GenBank/DDBJ databases">
        <title>Genome sequencing of akame (Lates japonicus).</title>
        <authorList>
            <person name="Hashiguchi Y."/>
            <person name="Takahashi H."/>
        </authorList>
    </citation>
    <scope>NUCLEOTIDE SEQUENCE</scope>
    <source>
        <strain evidence="2">Kochi</strain>
    </source>
</reference>
<feature type="compositionally biased region" description="Low complexity" evidence="1">
    <location>
        <begin position="336"/>
        <end position="346"/>
    </location>
</feature>
<dbReference type="PANTHER" id="PTHR14540:SF2">
    <property type="entry name" value="INTEGRATOR COMPLEX SUBUNIT 15"/>
    <property type="match status" value="1"/>
</dbReference>
<dbReference type="PANTHER" id="PTHR14540">
    <property type="entry name" value="INTEGRATOR COMPLEX SUBUNIT 15"/>
    <property type="match status" value="1"/>
</dbReference>
<organism evidence="2 3">
    <name type="scientific">Lates japonicus</name>
    <name type="common">Japanese lates</name>
    <dbReference type="NCBI Taxonomy" id="270547"/>
    <lineage>
        <taxon>Eukaryota</taxon>
        <taxon>Metazoa</taxon>
        <taxon>Chordata</taxon>
        <taxon>Craniata</taxon>
        <taxon>Vertebrata</taxon>
        <taxon>Euteleostomi</taxon>
        <taxon>Actinopterygii</taxon>
        <taxon>Neopterygii</taxon>
        <taxon>Teleostei</taxon>
        <taxon>Neoteleostei</taxon>
        <taxon>Acanthomorphata</taxon>
        <taxon>Carangaria</taxon>
        <taxon>Carangaria incertae sedis</taxon>
        <taxon>Centropomidae</taxon>
        <taxon>Lates</taxon>
    </lineage>
</organism>
<dbReference type="Proteomes" id="UP001279410">
    <property type="component" value="Unassembled WGS sequence"/>
</dbReference>
<dbReference type="Pfam" id="PF14964">
    <property type="entry name" value="INTS15"/>
    <property type="match status" value="1"/>
</dbReference>
<dbReference type="AlphaFoldDB" id="A0AAD3R180"/>